<evidence type="ECO:0000313" key="12">
    <source>
        <dbReference type="EMBL" id="KAG2439303.1"/>
    </source>
</evidence>
<evidence type="ECO:0000256" key="8">
    <source>
        <dbReference type="ARBA" id="ARBA00023054"/>
    </source>
</evidence>
<sequence>MRSRYKADRAGAVSWLAALKAALDKACERVQATVAAAEQVCSREEGEAALARARELADLPEEQLNPRDLMSRLALVNKAIEKVEQEAGADKEQLRIKLADLGRQLALKRVHHARVSKTTAMLAASMQRRQQLYLRMLGLVQQYVNAKFSMLQGRRRNLGFVRWDHEHRKLQLHVKIKGKDDPSQPYVHDLKQMSGGERSFTTVAFLLAVGANTENPFRVMDEYDVFMDAFNSRVATESLLECCRDQAEHQFIFLTPNDLATVEAARQALIARTKMDMPPSFIKTVLIRPARG</sequence>
<evidence type="ECO:0000256" key="1">
    <source>
        <dbReference type="ARBA" id="ARBA00004123"/>
    </source>
</evidence>
<protein>
    <recommendedName>
        <fullName evidence="14">Structural maintenance of chromosomes protein 6</fullName>
    </recommendedName>
</protein>
<evidence type="ECO:0000256" key="10">
    <source>
        <dbReference type="ARBA" id="ARBA00023204"/>
    </source>
</evidence>
<dbReference type="GO" id="GO:0030915">
    <property type="term" value="C:Smc5-Smc6 complex"/>
    <property type="evidence" value="ECO:0007669"/>
    <property type="project" value="TreeGrafter"/>
</dbReference>
<dbReference type="GO" id="GO:0003697">
    <property type="term" value="F:single-stranded DNA binding"/>
    <property type="evidence" value="ECO:0007669"/>
    <property type="project" value="TreeGrafter"/>
</dbReference>
<dbReference type="Gene3D" id="3.40.50.300">
    <property type="entry name" value="P-loop containing nucleotide triphosphate hydrolases"/>
    <property type="match status" value="1"/>
</dbReference>
<evidence type="ECO:0000256" key="9">
    <source>
        <dbReference type="ARBA" id="ARBA00023172"/>
    </source>
</evidence>
<comment type="caution">
    <text evidence="12">The sequence shown here is derived from an EMBL/GenBank/DDBJ whole genome shotgun (WGS) entry which is preliminary data.</text>
</comment>
<evidence type="ECO:0000313" key="13">
    <source>
        <dbReference type="Proteomes" id="UP000650467"/>
    </source>
</evidence>
<evidence type="ECO:0000256" key="2">
    <source>
        <dbReference type="ARBA" id="ARBA00004286"/>
    </source>
</evidence>
<keyword evidence="10" id="KW-0234">DNA repair</keyword>
<dbReference type="GO" id="GO:0005634">
    <property type="term" value="C:nucleus"/>
    <property type="evidence" value="ECO:0007669"/>
    <property type="project" value="UniProtKB-SubCell"/>
</dbReference>
<comment type="similarity">
    <text evidence="3">Belongs to the SMC family. SMC6 subfamily.</text>
</comment>
<evidence type="ECO:0000256" key="11">
    <source>
        <dbReference type="ARBA" id="ARBA00023242"/>
    </source>
</evidence>
<keyword evidence="5" id="KW-0547">Nucleotide-binding</keyword>
<keyword evidence="11" id="KW-0539">Nucleus</keyword>
<evidence type="ECO:0000256" key="5">
    <source>
        <dbReference type="ARBA" id="ARBA00022741"/>
    </source>
</evidence>
<dbReference type="OrthoDB" id="10072614at2759"/>
<dbReference type="GO" id="GO:0035861">
    <property type="term" value="C:site of double-strand break"/>
    <property type="evidence" value="ECO:0007669"/>
    <property type="project" value="TreeGrafter"/>
</dbReference>
<keyword evidence="8" id="KW-0175">Coiled coil</keyword>
<dbReference type="PANTHER" id="PTHR19306:SF6">
    <property type="entry name" value="STRUCTURAL MAINTENANCE OF CHROMOSOMES PROTEIN 6"/>
    <property type="match status" value="1"/>
</dbReference>
<evidence type="ECO:0000256" key="6">
    <source>
        <dbReference type="ARBA" id="ARBA00022763"/>
    </source>
</evidence>
<dbReference type="GO" id="GO:0003684">
    <property type="term" value="F:damaged DNA binding"/>
    <property type="evidence" value="ECO:0007669"/>
    <property type="project" value="TreeGrafter"/>
</dbReference>
<keyword evidence="7" id="KW-0067">ATP-binding</keyword>
<dbReference type="PANTHER" id="PTHR19306">
    <property type="entry name" value="STRUCTURAL MAINTENANCE OF CHROMOSOMES 5,6 SMC5, SMC6"/>
    <property type="match status" value="1"/>
</dbReference>
<keyword evidence="13" id="KW-1185">Reference proteome</keyword>
<evidence type="ECO:0000256" key="4">
    <source>
        <dbReference type="ARBA" id="ARBA00022454"/>
    </source>
</evidence>
<proteinExistence type="inferred from homology"/>
<dbReference type="EMBL" id="JAEHOC010000008">
    <property type="protein sequence ID" value="KAG2439303.1"/>
    <property type="molecule type" value="Genomic_DNA"/>
</dbReference>
<dbReference type="AlphaFoldDB" id="A0A835W6M8"/>
<keyword evidence="6" id="KW-0227">DNA damage</keyword>
<accession>A0A835W6M8</accession>
<dbReference type="SUPFAM" id="SSF52540">
    <property type="entry name" value="P-loop containing nucleoside triphosphate hydrolases"/>
    <property type="match status" value="1"/>
</dbReference>
<evidence type="ECO:0000256" key="7">
    <source>
        <dbReference type="ARBA" id="ARBA00022840"/>
    </source>
</evidence>
<dbReference type="GO" id="GO:0005524">
    <property type="term" value="F:ATP binding"/>
    <property type="evidence" value="ECO:0007669"/>
    <property type="project" value="UniProtKB-KW"/>
</dbReference>
<comment type="subcellular location">
    <subcellularLocation>
        <location evidence="2">Chromosome</location>
    </subcellularLocation>
    <subcellularLocation>
        <location evidence="1">Nucleus</location>
    </subcellularLocation>
</comment>
<organism evidence="12 13">
    <name type="scientific">Chlamydomonas incerta</name>
    <dbReference type="NCBI Taxonomy" id="51695"/>
    <lineage>
        <taxon>Eukaryota</taxon>
        <taxon>Viridiplantae</taxon>
        <taxon>Chlorophyta</taxon>
        <taxon>core chlorophytes</taxon>
        <taxon>Chlorophyceae</taxon>
        <taxon>CS clade</taxon>
        <taxon>Chlamydomonadales</taxon>
        <taxon>Chlamydomonadaceae</taxon>
        <taxon>Chlamydomonas</taxon>
    </lineage>
</organism>
<reference evidence="12" key="1">
    <citation type="journal article" date="2020" name="bioRxiv">
        <title>Comparative genomics of Chlamydomonas.</title>
        <authorList>
            <person name="Craig R.J."/>
            <person name="Hasan A.R."/>
            <person name="Ness R.W."/>
            <person name="Keightley P.D."/>
        </authorList>
    </citation>
    <scope>NUCLEOTIDE SEQUENCE</scope>
    <source>
        <strain evidence="12">SAG 7.73</strain>
    </source>
</reference>
<keyword evidence="9" id="KW-0233">DNA recombination</keyword>
<keyword evidence="4" id="KW-0158">Chromosome</keyword>
<name>A0A835W6M8_CHLIN</name>
<dbReference type="InterPro" id="IPR027417">
    <property type="entry name" value="P-loop_NTPase"/>
</dbReference>
<evidence type="ECO:0000256" key="3">
    <source>
        <dbReference type="ARBA" id="ARBA00006793"/>
    </source>
</evidence>
<gene>
    <name evidence="12" type="ORF">HXX76_004662</name>
</gene>
<evidence type="ECO:0008006" key="14">
    <source>
        <dbReference type="Google" id="ProtNLM"/>
    </source>
</evidence>
<dbReference type="Proteomes" id="UP000650467">
    <property type="component" value="Unassembled WGS sequence"/>
</dbReference>
<dbReference type="GO" id="GO:0000724">
    <property type="term" value="P:double-strand break repair via homologous recombination"/>
    <property type="evidence" value="ECO:0007669"/>
    <property type="project" value="TreeGrafter"/>
</dbReference>